<protein>
    <recommendedName>
        <fullName evidence="1">DUF4368 domain-containing protein</fullName>
    </recommendedName>
</protein>
<dbReference type="eggNOG" id="COG1196">
    <property type="taxonomic scope" value="Bacteria"/>
</dbReference>
<evidence type="ECO:0000259" key="1">
    <source>
        <dbReference type="Pfam" id="PF14287"/>
    </source>
</evidence>
<dbReference type="InterPro" id="IPR025378">
    <property type="entry name" value="DUF4368"/>
</dbReference>
<dbReference type="Proteomes" id="UP000003244">
    <property type="component" value="Unassembled WGS sequence"/>
</dbReference>
<sequence>MNIILKNAPVKRPNGDGEIKKQKKRIPQITDRMKQIERVMNKLYEDNTLGNIERERYEQLSEKYAEEYYSLKTEQEEIEERLFEFENANQRVKNFIKLAESYSDFEELTPTAINEFISKIVVHEAIGGRNEQNYLYLFRC</sequence>
<gene>
    <name evidence="2" type="ORF">HMPREF0634_1455</name>
</gene>
<feature type="domain" description="DUF4368" evidence="1">
    <location>
        <begin position="84"/>
        <end position="127"/>
    </location>
</feature>
<dbReference type="STRING" id="596315.HMPREF0634_1455"/>
<evidence type="ECO:0000313" key="2">
    <source>
        <dbReference type="EMBL" id="EFM65121.1"/>
    </source>
</evidence>
<name>E0E1W1_9FIRM</name>
<keyword evidence="3" id="KW-1185">Reference proteome</keyword>
<dbReference type="Pfam" id="PF14287">
    <property type="entry name" value="DUF4368"/>
    <property type="match status" value="1"/>
</dbReference>
<proteinExistence type="predicted"/>
<reference evidence="2 3" key="1">
    <citation type="submission" date="2010-08" db="EMBL/GenBank/DDBJ databases">
        <authorList>
            <person name="Harkins D.M."/>
            <person name="Madupu R."/>
            <person name="Durkin A.S."/>
            <person name="Torralba M."/>
            <person name="Methe B."/>
            <person name="Sutton G.G."/>
            <person name="Nelson K.E."/>
        </authorList>
    </citation>
    <scope>NUCLEOTIDE SEQUENCE [LARGE SCALE GENOMIC DNA]</scope>
    <source>
        <strain evidence="2 3">DSM 17678</strain>
    </source>
</reference>
<evidence type="ECO:0000313" key="3">
    <source>
        <dbReference type="Proteomes" id="UP000003244"/>
    </source>
</evidence>
<dbReference type="EMBL" id="ADGQ01000025">
    <property type="protein sequence ID" value="EFM65121.1"/>
    <property type="molecule type" value="Genomic_DNA"/>
</dbReference>
<comment type="caution">
    <text evidence="2">The sequence shown here is derived from an EMBL/GenBank/DDBJ whole genome shotgun (WGS) entry which is preliminary data.</text>
</comment>
<dbReference type="AlphaFoldDB" id="E0E1W1"/>
<accession>E0E1W1</accession>
<organism evidence="2 3">
    <name type="scientific">Peptostreptococcus stomatis DSM 17678</name>
    <dbReference type="NCBI Taxonomy" id="596315"/>
    <lineage>
        <taxon>Bacteria</taxon>
        <taxon>Bacillati</taxon>
        <taxon>Bacillota</taxon>
        <taxon>Clostridia</taxon>
        <taxon>Peptostreptococcales</taxon>
        <taxon>Peptostreptococcaceae</taxon>
        <taxon>Peptostreptococcus</taxon>
    </lineage>
</organism>